<reference evidence="2" key="1">
    <citation type="submission" date="2014-09" db="EMBL/GenBank/DDBJ databases">
        <authorList>
            <person name="Magalhaes I.L.F."/>
            <person name="Oliveira U."/>
            <person name="Santos F.R."/>
            <person name="Vidigal T.H.D.A."/>
            <person name="Brescovit A.D."/>
            <person name="Santos A.J."/>
        </authorList>
    </citation>
    <scope>NUCLEOTIDE SEQUENCE</scope>
    <source>
        <tissue evidence="2">Shoot tissue taken approximately 20 cm above the soil surface</tissue>
    </source>
</reference>
<dbReference type="AlphaFoldDB" id="A0A0A9H6T3"/>
<proteinExistence type="predicted"/>
<sequence length="20" mass="2131">MPSPDLVCQKSSSLQQQALA</sequence>
<protein>
    <submittedName>
        <fullName evidence="2">Uncharacterized protein</fullName>
    </submittedName>
</protein>
<organism evidence="2">
    <name type="scientific">Arundo donax</name>
    <name type="common">Giant reed</name>
    <name type="synonym">Donax arundinaceus</name>
    <dbReference type="NCBI Taxonomy" id="35708"/>
    <lineage>
        <taxon>Eukaryota</taxon>
        <taxon>Viridiplantae</taxon>
        <taxon>Streptophyta</taxon>
        <taxon>Embryophyta</taxon>
        <taxon>Tracheophyta</taxon>
        <taxon>Spermatophyta</taxon>
        <taxon>Magnoliopsida</taxon>
        <taxon>Liliopsida</taxon>
        <taxon>Poales</taxon>
        <taxon>Poaceae</taxon>
        <taxon>PACMAD clade</taxon>
        <taxon>Arundinoideae</taxon>
        <taxon>Arundineae</taxon>
        <taxon>Arundo</taxon>
    </lineage>
</organism>
<reference evidence="2" key="2">
    <citation type="journal article" date="2015" name="Data Brief">
        <title>Shoot transcriptome of the giant reed, Arundo donax.</title>
        <authorList>
            <person name="Barrero R.A."/>
            <person name="Guerrero F.D."/>
            <person name="Moolhuijzen P."/>
            <person name="Goolsby J.A."/>
            <person name="Tidwell J."/>
            <person name="Bellgard S.E."/>
            <person name="Bellgard M.I."/>
        </authorList>
    </citation>
    <scope>NUCLEOTIDE SEQUENCE</scope>
    <source>
        <tissue evidence="2">Shoot tissue taken approximately 20 cm above the soil surface</tissue>
    </source>
</reference>
<evidence type="ECO:0000256" key="1">
    <source>
        <dbReference type="SAM" id="MobiDB-lite"/>
    </source>
</evidence>
<feature type="region of interest" description="Disordered" evidence="1">
    <location>
        <begin position="1"/>
        <end position="20"/>
    </location>
</feature>
<dbReference type="EMBL" id="GBRH01165434">
    <property type="protein sequence ID" value="JAE32462.1"/>
    <property type="molecule type" value="Transcribed_RNA"/>
</dbReference>
<feature type="compositionally biased region" description="Low complexity" evidence="1">
    <location>
        <begin position="11"/>
        <end position="20"/>
    </location>
</feature>
<accession>A0A0A9H6T3</accession>
<name>A0A0A9H6T3_ARUDO</name>
<evidence type="ECO:0000313" key="2">
    <source>
        <dbReference type="EMBL" id="JAE32462.1"/>
    </source>
</evidence>